<feature type="region of interest" description="Disordered" evidence="1">
    <location>
        <begin position="66"/>
        <end position="85"/>
    </location>
</feature>
<protein>
    <recommendedName>
        <fullName evidence="5">Sporulation lipoprotein YhcN/YlaJ</fullName>
    </recommendedName>
</protein>
<evidence type="ECO:0000256" key="2">
    <source>
        <dbReference type="SAM" id="SignalP"/>
    </source>
</evidence>
<feature type="chain" id="PRO_5045917587" description="Sporulation lipoprotein YhcN/YlaJ" evidence="2">
    <location>
        <begin position="23"/>
        <end position="150"/>
    </location>
</feature>
<comment type="caution">
    <text evidence="3">The sequence shown here is derived from an EMBL/GenBank/DDBJ whole genome shotgun (WGS) entry which is preliminary data.</text>
</comment>
<dbReference type="RefSeq" id="WP_186996117.1">
    <property type="nucleotide sequence ID" value="NZ_JACOQK010000001.1"/>
</dbReference>
<dbReference type="Proteomes" id="UP000649151">
    <property type="component" value="Unassembled WGS sequence"/>
</dbReference>
<name>A0ABR7IP82_9CLOT</name>
<evidence type="ECO:0000256" key="1">
    <source>
        <dbReference type="SAM" id="MobiDB-lite"/>
    </source>
</evidence>
<proteinExistence type="predicted"/>
<dbReference type="EMBL" id="JACOQK010000001">
    <property type="protein sequence ID" value="MBC5786946.1"/>
    <property type="molecule type" value="Genomic_DNA"/>
</dbReference>
<evidence type="ECO:0000313" key="4">
    <source>
        <dbReference type="Proteomes" id="UP000649151"/>
    </source>
</evidence>
<feature type="signal peptide" evidence="2">
    <location>
        <begin position="1"/>
        <end position="22"/>
    </location>
</feature>
<organism evidence="3 4">
    <name type="scientific">Clostridium facile</name>
    <dbReference type="NCBI Taxonomy" id="2763035"/>
    <lineage>
        <taxon>Bacteria</taxon>
        <taxon>Bacillati</taxon>
        <taxon>Bacillota</taxon>
        <taxon>Clostridia</taxon>
        <taxon>Eubacteriales</taxon>
        <taxon>Clostridiaceae</taxon>
        <taxon>Clostridium</taxon>
    </lineage>
</organism>
<evidence type="ECO:0000313" key="3">
    <source>
        <dbReference type="EMBL" id="MBC5786946.1"/>
    </source>
</evidence>
<accession>A0ABR7IP82</accession>
<sequence length="150" mass="16441">MKFGAKLACVVLCALFVGGSCGCGKAVPESPYQSVGDVILALKEAGLPVTNEIVYQEETDVTPAYRQKGDFSDSRLEPRYTPNPDNGTVEIFSSPEKMRERAEEQVGYRFLSGYGYQIKTGIVLVQLDKQFTKEQAEGYAEALEADLTVL</sequence>
<keyword evidence="4" id="KW-1185">Reference proteome</keyword>
<gene>
    <name evidence="3" type="ORF">H8Z77_02765</name>
</gene>
<keyword evidence="2" id="KW-0732">Signal</keyword>
<feature type="compositionally biased region" description="Basic and acidic residues" evidence="1">
    <location>
        <begin position="67"/>
        <end position="78"/>
    </location>
</feature>
<reference evidence="3 4" key="1">
    <citation type="submission" date="2020-08" db="EMBL/GenBank/DDBJ databases">
        <title>Genome public.</title>
        <authorList>
            <person name="Liu C."/>
            <person name="Sun Q."/>
        </authorList>
    </citation>
    <scope>NUCLEOTIDE SEQUENCE [LARGE SCALE GENOMIC DNA]</scope>
    <source>
        <strain evidence="3 4">NSJ-27</strain>
    </source>
</reference>
<dbReference type="PROSITE" id="PS51257">
    <property type="entry name" value="PROKAR_LIPOPROTEIN"/>
    <property type="match status" value="1"/>
</dbReference>
<evidence type="ECO:0008006" key="5">
    <source>
        <dbReference type="Google" id="ProtNLM"/>
    </source>
</evidence>